<protein>
    <submittedName>
        <fullName evidence="1">Uncharacterized protein</fullName>
    </submittedName>
</protein>
<evidence type="ECO:0000313" key="1">
    <source>
        <dbReference type="EMBL" id="KUM50883.1"/>
    </source>
</evidence>
<sequence>MLSQEEGLGLELMSMMQDFRRFRKLDQEHLNLTLGSKKCSFGMLFKCSAT</sequence>
<organism evidence="1">
    <name type="scientific">Picea glauca</name>
    <name type="common">White spruce</name>
    <name type="synonym">Pinus glauca</name>
    <dbReference type="NCBI Taxonomy" id="3330"/>
    <lineage>
        <taxon>Eukaryota</taxon>
        <taxon>Viridiplantae</taxon>
        <taxon>Streptophyta</taxon>
        <taxon>Embryophyta</taxon>
        <taxon>Tracheophyta</taxon>
        <taxon>Spermatophyta</taxon>
        <taxon>Pinopsida</taxon>
        <taxon>Pinidae</taxon>
        <taxon>Conifers I</taxon>
        <taxon>Pinales</taxon>
        <taxon>Pinaceae</taxon>
        <taxon>Picea</taxon>
    </lineage>
</organism>
<gene>
    <name evidence="1" type="ORF">ABT39_MTgene729</name>
</gene>
<keyword evidence="1" id="KW-0496">Mitochondrion</keyword>
<comment type="caution">
    <text evidence="1">The sequence shown here is derived from an EMBL/GenBank/DDBJ whole genome shotgun (WGS) entry which is preliminary data.</text>
</comment>
<dbReference type="AlphaFoldDB" id="A0A117NJ23"/>
<accession>A0A117NJ23</accession>
<dbReference type="EMBL" id="LKAM01000001">
    <property type="protein sequence ID" value="KUM50883.1"/>
    <property type="molecule type" value="Genomic_DNA"/>
</dbReference>
<reference evidence="1" key="1">
    <citation type="journal article" date="2015" name="Genome Biol. Evol.">
        <title>Organellar Genomes of White Spruce (Picea glauca): Assembly and Annotation.</title>
        <authorList>
            <person name="Jackman S.D."/>
            <person name="Warren R.L."/>
            <person name="Gibb E.A."/>
            <person name="Vandervalk B.P."/>
            <person name="Mohamadi H."/>
            <person name="Chu J."/>
            <person name="Raymond A."/>
            <person name="Pleasance S."/>
            <person name="Coope R."/>
            <person name="Wildung M.R."/>
            <person name="Ritland C.E."/>
            <person name="Bousquet J."/>
            <person name="Jones S.J."/>
            <person name="Bohlmann J."/>
            <person name="Birol I."/>
        </authorList>
    </citation>
    <scope>NUCLEOTIDE SEQUENCE [LARGE SCALE GENOMIC DNA]</scope>
    <source>
        <tissue evidence="1">Flushing bud</tissue>
    </source>
</reference>
<proteinExistence type="predicted"/>
<geneLocation type="mitochondrion" evidence="1"/>
<name>A0A117NJ23_PICGL</name>